<dbReference type="AlphaFoldDB" id="A0AAE1ANE4"/>
<keyword evidence="3" id="KW-1185">Reference proteome</keyword>
<gene>
    <name evidence="2" type="ORF">RRG08_031782</name>
</gene>
<sequence>MHGGSHCYIKFCNDCSIVITVVLELEQDNFTVHNASPNYCGTEEYETDQRKRQRDNLSSQKKTAIKKKRRRPIQTEMRSRSFGSQFFI</sequence>
<reference evidence="2" key="1">
    <citation type="journal article" date="2023" name="G3 (Bethesda)">
        <title>A reference genome for the long-term kleptoplast-retaining sea slug Elysia crispata morphotype clarki.</title>
        <authorList>
            <person name="Eastman K.E."/>
            <person name="Pendleton A.L."/>
            <person name="Shaikh M.A."/>
            <person name="Suttiyut T."/>
            <person name="Ogas R."/>
            <person name="Tomko P."/>
            <person name="Gavelis G."/>
            <person name="Widhalm J.R."/>
            <person name="Wisecaver J.H."/>
        </authorList>
    </citation>
    <scope>NUCLEOTIDE SEQUENCE</scope>
    <source>
        <strain evidence="2">ECLA1</strain>
    </source>
</reference>
<dbReference type="Proteomes" id="UP001283361">
    <property type="component" value="Unassembled WGS sequence"/>
</dbReference>
<evidence type="ECO:0000313" key="2">
    <source>
        <dbReference type="EMBL" id="KAK3789897.1"/>
    </source>
</evidence>
<name>A0AAE1ANE4_9GAST</name>
<evidence type="ECO:0000313" key="3">
    <source>
        <dbReference type="Proteomes" id="UP001283361"/>
    </source>
</evidence>
<proteinExistence type="predicted"/>
<protein>
    <submittedName>
        <fullName evidence="2">Uncharacterized protein</fullName>
    </submittedName>
</protein>
<dbReference type="EMBL" id="JAWDGP010001622">
    <property type="protein sequence ID" value="KAK3789897.1"/>
    <property type="molecule type" value="Genomic_DNA"/>
</dbReference>
<feature type="compositionally biased region" description="Basic residues" evidence="1">
    <location>
        <begin position="63"/>
        <end position="72"/>
    </location>
</feature>
<feature type="region of interest" description="Disordered" evidence="1">
    <location>
        <begin position="43"/>
        <end position="88"/>
    </location>
</feature>
<comment type="caution">
    <text evidence="2">The sequence shown here is derived from an EMBL/GenBank/DDBJ whole genome shotgun (WGS) entry which is preliminary data.</text>
</comment>
<organism evidence="2 3">
    <name type="scientific">Elysia crispata</name>
    <name type="common">lettuce slug</name>
    <dbReference type="NCBI Taxonomy" id="231223"/>
    <lineage>
        <taxon>Eukaryota</taxon>
        <taxon>Metazoa</taxon>
        <taxon>Spiralia</taxon>
        <taxon>Lophotrochozoa</taxon>
        <taxon>Mollusca</taxon>
        <taxon>Gastropoda</taxon>
        <taxon>Heterobranchia</taxon>
        <taxon>Euthyneura</taxon>
        <taxon>Panpulmonata</taxon>
        <taxon>Sacoglossa</taxon>
        <taxon>Placobranchoidea</taxon>
        <taxon>Plakobranchidae</taxon>
        <taxon>Elysia</taxon>
    </lineage>
</organism>
<accession>A0AAE1ANE4</accession>
<evidence type="ECO:0000256" key="1">
    <source>
        <dbReference type="SAM" id="MobiDB-lite"/>
    </source>
</evidence>